<feature type="chain" id="PRO_5014357393" evidence="3">
    <location>
        <begin position="20"/>
        <end position="237"/>
    </location>
</feature>
<keyword evidence="3" id="KW-0732">Signal</keyword>
<dbReference type="Proteomes" id="UP000235371">
    <property type="component" value="Unassembled WGS sequence"/>
</dbReference>
<dbReference type="PANTHER" id="PTHR33657">
    <property type="entry name" value="DOMAIN PROTEIN, PUTATIVE (AFU_ORTHOLOGUE AFUA_5G00600)-RELATED"/>
    <property type="match status" value="1"/>
</dbReference>
<dbReference type="Pfam" id="PF05630">
    <property type="entry name" value="NPP1"/>
    <property type="match status" value="1"/>
</dbReference>
<dbReference type="STRING" id="1095630.A0A2J6STN4"/>
<feature type="signal peptide" evidence="3">
    <location>
        <begin position="1"/>
        <end position="19"/>
    </location>
</feature>
<name>A0A2J6STN4_9HELO</name>
<dbReference type="OrthoDB" id="89086at2759"/>
<dbReference type="PIRSF" id="PIRSF029958">
    <property type="entry name" value="Necrosis-inducing_protein"/>
    <property type="match status" value="1"/>
</dbReference>
<dbReference type="EMBL" id="KZ613866">
    <property type="protein sequence ID" value="PMD54112.1"/>
    <property type="molecule type" value="Genomic_DNA"/>
</dbReference>
<keyword evidence="5" id="KW-1185">Reference proteome</keyword>
<keyword evidence="2" id="KW-0843">Virulence</keyword>
<organism evidence="4 5">
    <name type="scientific">Hyaloscypha bicolor E</name>
    <dbReference type="NCBI Taxonomy" id="1095630"/>
    <lineage>
        <taxon>Eukaryota</taxon>
        <taxon>Fungi</taxon>
        <taxon>Dikarya</taxon>
        <taxon>Ascomycota</taxon>
        <taxon>Pezizomycotina</taxon>
        <taxon>Leotiomycetes</taxon>
        <taxon>Helotiales</taxon>
        <taxon>Hyaloscyphaceae</taxon>
        <taxon>Hyaloscypha</taxon>
        <taxon>Hyaloscypha bicolor</taxon>
    </lineage>
</organism>
<dbReference type="InterPro" id="IPR008701">
    <property type="entry name" value="NPP1"/>
</dbReference>
<proteinExistence type="inferred from homology"/>
<dbReference type="RefSeq" id="XP_024731016.1">
    <property type="nucleotide sequence ID" value="XM_024883804.1"/>
</dbReference>
<sequence>MAILARFLQLLALTATVNGTPLRRRGTLPPDQVVGLAEAVPNDNTGTLYEAYQPYLDVLNGCVPFPAVDANGNTNAGLPTTGSQNSGCSSNLGQIYARGVASNGRYAIMYSWYMPKDSPSSGLGHRHEWEGVIIWLASATSTASSNILAVCPSAHGSWDCSTTFLTSGSGAFIAYFSIWPVNHQMWLGAEQGGQQPLIAWESLPTAARDALQNTDFGSATVPLKDSTFAGNIAAATF</sequence>
<reference evidence="4 5" key="1">
    <citation type="submission" date="2016-04" db="EMBL/GenBank/DDBJ databases">
        <title>A degradative enzymes factory behind the ericoid mycorrhizal symbiosis.</title>
        <authorList>
            <consortium name="DOE Joint Genome Institute"/>
            <person name="Martino E."/>
            <person name="Morin E."/>
            <person name="Grelet G."/>
            <person name="Kuo A."/>
            <person name="Kohler A."/>
            <person name="Daghino S."/>
            <person name="Barry K."/>
            <person name="Choi C."/>
            <person name="Cichocki N."/>
            <person name="Clum A."/>
            <person name="Copeland A."/>
            <person name="Hainaut M."/>
            <person name="Haridas S."/>
            <person name="Labutti K."/>
            <person name="Lindquist E."/>
            <person name="Lipzen A."/>
            <person name="Khouja H.-R."/>
            <person name="Murat C."/>
            <person name="Ohm R."/>
            <person name="Olson A."/>
            <person name="Spatafora J."/>
            <person name="Veneault-Fourrey C."/>
            <person name="Henrissat B."/>
            <person name="Grigoriev I."/>
            <person name="Martin F."/>
            <person name="Perotto S."/>
        </authorList>
    </citation>
    <scope>NUCLEOTIDE SEQUENCE [LARGE SCALE GENOMIC DNA]</scope>
    <source>
        <strain evidence="4 5">E</strain>
    </source>
</reference>
<dbReference type="GeneID" id="36591881"/>
<comment type="similarity">
    <text evidence="1">Belongs to the Necrosis inducing protein (NPP1) family.</text>
</comment>
<evidence type="ECO:0000256" key="2">
    <source>
        <dbReference type="ARBA" id="ARBA00023026"/>
    </source>
</evidence>
<evidence type="ECO:0000313" key="5">
    <source>
        <dbReference type="Proteomes" id="UP000235371"/>
    </source>
</evidence>
<accession>A0A2J6STN4</accession>
<dbReference type="AlphaFoldDB" id="A0A2J6STN4"/>
<evidence type="ECO:0000256" key="3">
    <source>
        <dbReference type="SAM" id="SignalP"/>
    </source>
</evidence>
<dbReference type="PANTHER" id="PTHR33657:SF8">
    <property type="entry name" value="DOMAIN PROTEIN, PUTATIVE (AFU_ORTHOLOGUE AFUA_5G00600)-RELATED"/>
    <property type="match status" value="1"/>
</dbReference>
<protein>
    <submittedName>
        <fullName evidence="4">Npp1 domain-containing protein</fullName>
    </submittedName>
</protein>
<evidence type="ECO:0000313" key="4">
    <source>
        <dbReference type="EMBL" id="PMD54112.1"/>
    </source>
</evidence>
<evidence type="ECO:0000256" key="1">
    <source>
        <dbReference type="ARBA" id="ARBA00009520"/>
    </source>
</evidence>
<dbReference type="InParanoid" id="A0A2J6STN4"/>
<gene>
    <name evidence="4" type="ORF">K444DRAFT_634883</name>
</gene>